<dbReference type="InterPro" id="IPR016163">
    <property type="entry name" value="Ald_DH_C"/>
</dbReference>
<dbReference type="InterPro" id="IPR015590">
    <property type="entry name" value="Aldehyde_DH_dom"/>
</dbReference>
<dbReference type="CDD" id="cd07102">
    <property type="entry name" value="ALDH_EDX86601"/>
    <property type="match status" value="1"/>
</dbReference>
<dbReference type="Gene3D" id="3.40.605.10">
    <property type="entry name" value="Aldehyde Dehydrogenase, Chain A, domain 1"/>
    <property type="match status" value="1"/>
</dbReference>
<dbReference type="InterPro" id="IPR016161">
    <property type="entry name" value="Ald_DH/histidinol_DH"/>
</dbReference>
<dbReference type="PANTHER" id="PTHR11699">
    <property type="entry name" value="ALDEHYDE DEHYDROGENASE-RELATED"/>
    <property type="match status" value="1"/>
</dbReference>
<dbReference type="InterPro" id="IPR016162">
    <property type="entry name" value="Ald_DH_N"/>
</dbReference>
<reference evidence="4 5" key="1">
    <citation type="submission" date="2019-03" db="EMBL/GenBank/DDBJ databases">
        <title>Sapientia aquatica gen. nov., sp. nov., isolated from a crater lake.</title>
        <authorList>
            <person name="Felfoldi T."/>
            <person name="Szabo A."/>
            <person name="Toth E."/>
            <person name="Schumann P."/>
            <person name="Keki Z."/>
            <person name="Marialigeti K."/>
            <person name="Mathe I."/>
        </authorList>
    </citation>
    <scope>NUCLEOTIDE SEQUENCE [LARGE SCALE GENOMIC DNA]</scope>
    <source>
        <strain evidence="4 5">SA-152</strain>
    </source>
</reference>
<gene>
    <name evidence="4" type="ORF">E2I14_03140</name>
</gene>
<name>A0A4R5W635_9BURK</name>
<dbReference type="Gene3D" id="3.40.309.10">
    <property type="entry name" value="Aldehyde Dehydrogenase, Chain A, domain 2"/>
    <property type="match status" value="1"/>
</dbReference>
<comment type="caution">
    <text evidence="4">The sequence shown here is derived from an EMBL/GenBank/DDBJ whole genome shotgun (WGS) entry which is preliminary data.</text>
</comment>
<dbReference type="FunFam" id="3.40.309.10:FF:000009">
    <property type="entry name" value="Aldehyde dehydrogenase A"/>
    <property type="match status" value="1"/>
</dbReference>
<evidence type="ECO:0000313" key="4">
    <source>
        <dbReference type="EMBL" id="TDK68549.1"/>
    </source>
</evidence>
<dbReference type="Pfam" id="PF00171">
    <property type="entry name" value="Aldedh"/>
    <property type="match status" value="1"/>
</dbReference>
<dbReference type="EMBL" id="SMYL01000001">
    <property type="protein sequence ID" value="TDK68549.1"/>
    <property type="molecule type" value="Genomic_DNA"/>
</dbReference>
<dbReference type="GO" id="GO:0016620">
    <property type="term" value="F:oxidoreductase activity, acting on the aldehyde or oxo group of donors, NAD or NADP as acceptor"/>
    <property type="evidence" value="ECO:0007669"/>
    <property type="project" value="InterPro"/>
</dbReference>
<comment type="similarity">
    <text evidence="1">Belongs to the aldehyde dehydrogenase family.</text>
</comment>
<accession>A0A4R5W635</accession>
<organism evidence="4 5">
    <name type="scientific">Sapientia aquatica</name>
    <dbReference type="NCBI Taxonomy" id="1549640"/>
    <lineage>
        <taxon>Bacteria</taxon>
        <taxon>Pseudomonadati</taxon>
        <taxon>Pseudomonadota</taxon>
        <taxon>Betaproteobacteria</taxon>
        <taxon>Burkholderiales</taxon>
        <taxon>Oxalobacteraceae</taxon>
        <taxon>Sapientia</taxon>
    </lineage>
</organism>
<keyword evidence="2" id="KW-0560">Oxidoreductase</keyword>
<dbReference type="SUPFAM" id="SSF53720">
    <property type="entry name" value="ALDH-like"/>
    <property type="match status" value="1"/>
</dbReference>
<keyword evidence="5" id="KW-1185">Reference proteome</keyword>
<sequence>MLKDISTISPIDGTVFVQRHCASPAEVQSVLSKATFAQRRWQQLSIAERSEHIRRGVETLMESKGGIAEEITRQMGRPIRFTPGELNLFEERAHHLISIAESALADVLPTQVSGVQRLMRREPHGVVFIIAPWNFPLLTCVNTLITALLAGNTVILRHSSQVPLVSERLVQAFHDAGVPEGVLQYLHTTHADTRLVMMAPEVNYLCFIGSSSSGLMVEQIELGRCIGVGLELSGVDPAYVRADADLAKSVDAVLEGAFFNSGQSCSGVQRVYVHESCYQNFLNRAAVVAQKYVLGNPLDKATTLGPLVRLAAATTAREIVGQSMSMGAKTLLDNTNNHLDQSTTCYMAPQILYDADHSMAIMKEDSFGPVVGVMPVKSDAEAIELMNDSDYGLSASVFTQDIKAAMAIGAQVQTGTWLMNRCDYHDPTLAWSGVKQSGRGVSSSHLGFAQLTRVKSYHMRIW</sequence>
<dbReference type="Proteomes" id="UP000294829">
    <property type="component" value="Unassembled WGS sequence"/>
</dbReference>
<dbReference type="RefSeq" id="WP_133325301.1">
    <property type="nucleotide sequence ID" value="NZ_SMYL01000001.1"/>
</dbReference>
<evidence type="ECO:0000256" key="1">
    <source>
        <dbReference type="ARBA" id="ARBA00009986"/>
    </source>
</evidence>
<evidence type="ECO:0000256" key="2">
    <source>
        <dbReference type="ARBA" id="ARBA00023002"/>
    </source>
</evidence>
<evidence type="ECO:0000259" key="3">
    <source>
        <dbReference type="Pfam" id="PF00171"/>
    </source>
</evidence>
<dbReference type="AlphaFoldDB" id="A0A4R5W635"/>
<evidence type="ECO:0000313" key="5">
    <source>
        <dbReference type="Proteomes" id="UP000294829"/>
    </source>
</evidence>
<protein>
    <submittedName>
        <fullName evidence="4">Aldehyde dehydrogenase family protein</fullName>
    </submittedName>
</protein>
<feature type="domain" description="Aldehyde dehydrogenase" evidence="3">
    <location>
        <begin position="4"/>
        <end position="456"/>
    </location>
</feature>
<dbReference type="OrthoDB" id="6187633at2"/>
<proteinExistence type="inferred from homology"/>